<dbReference type="Proteomes" id="UP000593737">
    <property type="component" value="Chromosome"/>
</dbReference>
<protein>
    <submittedName>
        <fullName evidence="1">Uncharacterized protein</fullName>
    </submittedName>
</protein>
<dbReference type="EMBL" id="CP047423">
    <property type="protein sequence ID" value="QPD04938.1"/>
    <property type="molecule type" value="Genomic_DNA"/>
</dbReference>
<sequence length="115" mass="12882">MTVRDLIQAYRDADTPRRNEDERHAGWWIERIGGFPVGELSPELIKRQLLASAKCGRSVWTTIQSVLNHRSLKPTSIYARLNTKAVDRALQTQADRFCSIVNPPAVIPETLAIGG</sequence>
<name>A0A7S8J044_9BACT</name>
<organism evidence="1 2">
    <name type="scientific">Candidatus Nitrospira kreftii</name>
    <dbReference type="NCBI Taxonomy" id="2652173"/>
    <lineage>
        <taxon>Bacteria</taxon>
        <taxon>Pseudomonadati</taxon>
        <taxon>Nitrospirota</taxon>
        <taxon>Nitrospiria</taxon>
        <taxon>Nitrospirales</taxon>
        <taxon>Nitrospiraceae</taxon>
        <taxon>Nitrospira</taxon>
    </lineage>
</organism>
<accession>A0A7S8J044</accession>
<evidence type="ECO:0000313" key="2">
    <source>
        <dbReference type="Proteomes" id="UP000593737"/>
    </source>
</evidence>
<proteinExistence type="predicted"/>
<gene>
    <name evidence="1" type="ORF">Nkreftii_002712</name>
</gene>
<reference evidence="1 2" key="1">
    <citation type="journal article" date="2020" name="ISME J.">
        <title>Enrichment and physiological characterization of a novel comammox Nitrospira indicates ammonium inhibition of complete nitrification.</title>
        <authorList>
            <person name="Sakoula D."/>
            <person name="Koch H."/>
            <person name="Frank J."/>
            <person name="Jetten M.S.M."/>
            <person name="van Kessel M.A.H.J."/>
            <person name="Lucker S."/>
        </authorList>
    </citation>
    <scope>NUCLEOTIDE SEQUENCE [LARGE SCALE GENOMIC DNA]</scope>
    <source>
        <strain evidence="1">Comreactor17</strain>
    </source>
</reference>
<dbReference type="KEGG" id="nkf:Nkreftii_002712"/>
<evidence type="ECO:0000313" key="1">
    <source>
        <dbReference type="EMBL" id="QPD04938.1"/>
    </source>
</evidence>
<dbReference type="AlphaFoldDB" id="A0A7S8J044"/>